<reference evidence="1 2" key="2">
    <citation type="submission" date="2017-02" db="EMBL/GenBank/DDBJ databases">
        <title>A genome survey and senescence transcriptome analysis in Lentinula edodes.</title>
        <authorList>
            <person name="Sakamoto Y."/>
            <person name="Nakade K."/>
            <person name="Sato S."/>
            <person name="Yoshida Y."/>
            <person name="Miyazaki K."/>
            <person name="Natsume S."/>
            <person name="Konno N."/>
        </authorList>
    </citation>
    <scope>NUCLEOTIDE SEQUENCE [LARGE SCALE GENOMIC DNA]</scope>
    <source>
        <strain evidence="1 2">NBRC 111202</strain>
    </source>
</reference>
<protein>
    <submittedName>
        <fullName evidence="1">Uncharacterized protein</fullName>
    </submittedName>
</protein>
<reference evidence="1 2" key="1">
    <citation type="submission" date="2016-08" db="EMBL/GenBank/DDBJ databases">
        <authorList>
            <consortium name="Lentinula edodes genome sequencing consortium"/>
            <person name="Sakamoto Y."/>
            <person name="Nakade K."/>
            <person name="Sato S."/>
            <person name="Yoshida Y."/>
            <person name="Miyazaki K."/>
            <person name="Natsume S."/>
            <person name="Konno N."/>
        </authorList>
    </citation>
    <scope>NUCLEOTIDE SEQUENCE [LARGE SCALE GENOMIC DNA]</scope>
    <source>
        <strain evidence="1 2">NBRC 111202</strain>
    </source>
</reference>
<gene>
    <name evidence="1" type="ORF">LENED_009900</name>
</gene>
<evidence type="ECO:0000313" key="2">
    <source>
        <dbReference type="Proteomes" id="UP000188533"/>
    </source>
</evidence>
<dbReference type="Proteomes" id="UP000188533">
    <property type="component" value="Unassembled WGS sequence"/>
</dbReference>
<proteinExistence type="predicted"/>
<comment type="caution">
    <text evidence="1">The sequence shown here is derived from an EMBL/GenBank/DDBJ whole genome shotgun (WGS) entry which is preliminary data.</text>
</comment>
<keyword evidence="2" id="KW-1185">Reference proteome</keyword>
<dbReference type="EMBL" id="BDGU01000520">
    <property type="protein sequence ID" value="GAW07879.1"/>
    <property type="molecule type" value="Genomic_DNA"/>
</dbReference>
<dbReference type="AlphaFoldDB" id="A0A1Q3EL24"/>
<organism evidence="1 2">
    <name type="scientific">Lentinula edodes</name>
    <name type="common">Shiitake mushroom</name>
    <name type="synonym">Lentinus edodes</name>
    <dbReference type="NCBI Taxonomy" id="5353"/>
    <lineage>
        <taxon>Eukaryota</taxon>
        <taxon>Fungi</taxon>
        <taxon>Dikarya</taxon>
        <taxon>Basidiomycota</taxon>
        <taxon>Agaricomycotina</taxon>
        <taxon>Agaricomycetes</taxon>
        <taxon>Agaricomycetidae</taxon>
        <taxon>Agaricales</taxon>
        <taxon>Marasmiineae</taxon>
        <taxon>Omphalotaceae</taxon>
        <taxon>Lentinula</taxon>
    </lineage>
</organism>
<sequence length="90" mass="10354">MLICGFSIISSLMRSTKIVNSSAQIGTLTQYQEWAMIRAQRICVFLGALNMENIMMIIWKSVSLKIFGLNFIMPQYGYQNTKTHLPLKYN</sequence>
<evidence type="ECO:0000313" key="1">
    <source>
        <dbReference type="EMBL" id="GAW07879.1"/>
    </source>
</evidence>
<name>A0A1Q3EL24_LENED</name>
<accession>A0A1Q3EL24</accession>